<keyword evidence="4 7" id="KW-0812">Transmembrane</keyword>
<proteinExistence type="inferred from homology"/>
<feature type="transmembrane region" description="Helical" evidence="7">
    <location>
        <begin position="365"/>
        <end position="387"/>
    </location>
</feature>
<feature type="transmembrane region" description="Helical" evidence="7">
    <location>
        <begin position="169"/>
        <end position="191"/>
    </location>
</feature>
<name>A0A1A6C010_9GAMM</name>
<dbReference type="PANTHER" id="PTHR30012:SF0">
    <property type="entry name" value="TYPE II SECRETION SYSTEM PROTEIN F-RELATED"/>
    <property type="match status" value="1"/>
</dbReference>
<dbReference type="Proteomes" id="UP000029273">
    <property type="component" value="Unassembled WGS sequence"/>
</dbReference>
<accession>A0A1A6C010</accession>
<dbReference type="InterPro" id="IPR042094">
    <property type="entry name" value="T2SS_GspF_sf"/>
</dbReference>
<keyword evidence="6 7" id="KW-0472">Membrane</keyword>
<feature type="transmembrane region" description="Helical" evidence="7">
    <location>
        <begin position="218"/>
        <end position="238"/>
    </location>
</feature>
<dbReference type="Gene3D" id="1.20.81.30">
    <property type="entry name" value="Type II secretion system (T2SS), domain F"/>
    <property type="match status" value="2"/>
</dbReference>
<keyword evidence="5 7" id="KW-1133">Transmembrane helix</keyword>
<evidence type="ECO:0000256" key="2">
    <source>
        <dbReference type="ARBA" id="ARBA00005745"/>
    </source>
</evidence>
<evidence type="ECO:0000256" key="7">
    <source>
        <dbReference type="SAM" id="Phobius"/>
    </source>
</evidence>
<organism evidence="9 10">
    <name type="scientific">Acidihalobacter prosperus</name>
    <dbReference type="NCBI Taxonomy" id="160660"/>
    <lineage>
        <taxon>Bacteria</taxon>
        <taxon>Pseudomonadati</taxon>
        <taxon>Pseudomonadota</taxon>
        <taxon>Gammaproteobacteria</taxon>
        <taxon>Chromatiales</taxon>
        <taxon>Ectothiorhodospiraceae</taxon>
        <taxon>Acidihalobacter</taxon>
    </lineage>
</organism>
<evidence type="ECO:0000313" key="9">
    <source>
        <dbReference type="EMBL" id="OBS07891.1"/>
    </source>
</evidence>
<evidence type="ECO:0000256" key="1">
    <source>
        <dbReference type="ARBA" id="ARBA00004651"/>
    </source>
</evidence>
<comment type="caution">
    <text evidence="9">The sequence shown here is derived from an EMBL/GenBank/DDBJ whole genome shotgun (WGS) entry which is preliminary data.</text>
</comment>
<evidence type="ECO:0000256" key="3">
    <source>
        <dbReference type="ARBA" id="ARBA00022475"/>
    </source>
</evidence>
<evidence type="ECO:0000256" key="4">
    <source>
        <dbReference type="ARBA" id="ARBA00022692"/>
    </source>
</evidence>
<keyword evidence="10" id="KW-1185">Reference proteome</keyword>
<dbReference type="InterPro" id="IPR018076">
    <property type="entry name" value="T2SS_GspF_dom"/>
</dbReference>
<dbReference type="OrthoDB" id="9805682at2"/>
<dbReference type="AlphaFoldDB" id="A0A1A6C010"/>
<evidence type="ECO:0000259" key="8">
    <source>
        <dbReference type="Pfam" id="PF00482"/>
    </source>
</evidence>
<comment type="subcellular location">
    <subcellularLocation>
        <location evidence="1">Cell membrane</location>
        <topology evidence="1">Multi-pass membrane protein</topology>
    </subcellularLocation>
</comment>
<feature type="domain" description="Type II secretion system protein GspF" evidence="8">
    <location>
        <begin position="265"/>
        <end position="388"/>
    </location>
</feature>
<comment type="similarity">
    <text evidence="2">Belongs to the GSP F family.</text>
</comment>
<dbReference type="RefSeq" id="WP_038093196.1">
    <property type="nucleotide sequence ID" value="NZ_JQSG02000006.1"/>
</dbReference>
<reference evidence="9 10" key="1">
    <citation type="journal article" date="2014" name="Genome Announc.">
        <title>Draft Genome Sequence of the Iron-Oxidizing, Acidophilic, and Halotolerant 'Thiobacillus prosperus' Type Strain DSM 5130.</title>
        <authorList>
            <person name="Ossandon F.J."/>
            <person name="Cardenas J.P."/>
            <person name="Corbett M."/>
            <person name="Quatrini R."/>
            <person name="Holmes D.S."/>
            <person name="Watkin E."/>
        </authorList>
    </citation>
    <scope>NUCLEOTIDE SEQUENCE [LARGE SCALE GENOMIC DNA]</scope>
    <source>
        <strain evidence="9 10">DSM 5130</strain>
    </source>
</reference>
<dbReference type="PROSITE" id="PS50096">
    <property type="entry name" value="IQ"/>
    <property type="match status" value="1"/>
</dbReference>
<evidence type="ECO:0000313" key="10">
    <source>
        <dbReference type="Proteomes" id="UP000029273"/>
    </source>
</evidence>
<keyword evidence="3" id="KW-1003">Cell membrane</keyword>
<dbReference type="PANTHER" id="PTHR30012">
    <property type="entry name" value="GENERAL SECRETION PATHWAY PROTEIN"/>
    <property type="match status" value="1"/>
</dbReference>
<dbReference type="Pfam" id="PF00482">
    <property type="entry name" value="T2SSF"/>
    <property type="match status" value="2"/>
</dbReference>
<dbReference type="InterPro" id="IPR003004">
    <property type="entry name" value="GspF/PilC"/>
</dbReference>
<sequence>MRYVFRADVDYGRRGMAEETMIGESPDELAERLTARGQRLVDARVSWYETISLWQHRRFPSRELAQIYRSLSRRMSQGAKPQDALAQAGSFVSDPVLKVALSAAGAAVTAGARMDEALHQAGFDEEDIALVRAMSEAGNLPEAFQGLSDKHQQLATLGGKIKGILTQPIIYGAIGALMIWSSFLFLIPRFATFFQKAGFKPPHGISQIYALDAVIQQYPVAFSVLYWTLLVIVVVVLFSGRMREVWRRAPVLRELLARADAAQALTSFALLYEAAIRRSEAARRVATSCRGEQLREAFNRLAAGLEGGGNPSDAARLAEFPEFLSATIIGALGANDPDATVEDLRVYARIMAEDMEMFSKRFETWANLMFMLMTALMVLGIFGVTVFPELATLLSHA</sequence>
<feature type="domain" description="Type II secretion system protein GspF" evidence="8">
    <location>
        <begin position="68"/>
        <end position="188"/>
    </location>
</feature>
<gene>
    <name evidence="9" type="ORF">Thpro_022141</name>
</gene>
<evidence type="ECO:0000256" key="6">
    <source>
        <dbReference type="ARBA" id="ARBA00023136"/>
    </source>
</evidence>
<evidence type="ECO:0000256" key="5">
    <source>
        <dbReference type="ARBA" id="ARBA00022989"/>
    </source>
</evidence>
<dbReference type="EMBL" id="JQSG02000006">
    <property type="protein sequence ID" value="OBS07891.1"/>
    <property type="molecule type" value="Genomic_DNA"/>
</dbReference>
<protein>
    <recommendedName>
        <fullName evidence="8">Type II secretion system protein GspF domain-containing protein</fullName>
    </recommendedName>
</protein>
<dbReference type="GO" id="GO:0005886">
    <property type="term" value="C:plasma membrane"/>
    <property type="evidence" value="ECO:0007669"/>
    <property type="project" value="UniProtKB-SubCell"/>
</dbReference>